<keyword evidence="2" id="KW-1185">Reference proteome</keyword>
<reference evidence="1" key="1">
    <citation type="submission" date="2020-08" db="EMBL/GenBank/DDBJ databases">
        <title>Genome sequencing and assembly of the red palm weevil Rhynchophorus ferrugineus.</title>
        <authorList>
            <person name="Dias G.B."/>
            <person name="Bergman C.M."/>
            <person name="Manee M."/>
        </authorList>
    </citation>
    <scope>NUCLEOTIDE SEQUENCE</scope>
    <source>
        <strain evidence="1">AA-2017</strain>
        <tissue evidence="1">Whole larva</tissue>
    </source>
</reference>
<name>A0A834MGS4_RHYFE</name>
<dbReference type="EMBL" id="JAACXV010000109">
    <property type="protein sequence ID" value="KAF7283421.1"/>
    <property type="molecule type" value="Genomic_DNA"/>
</dbReference>
<dbReference type="AlphaFoldDB" id="A0A834MGS4"/>
<gene>
    <name evidence="1" type="ORF">GWI33_000624</name>
</gene>
<evidence type="ECO:0000313" key="1">
    <source>
        <dbReference type="EMBL" id="KAF7283421.1"/>
    </source>
</evidence>
<comment type="caution">
    <text evidence="1">The sequence shown here is derived from an EMBL/GenBank/DDBJ whole genome shotgun (WGS) entry which is preliminary data.</text>
</comment>
<accession>A0A834MGS4</accession>
<dbReference type="Proteomes" id="UP000625711">
    <property type="component" value="Unassembled WGS sequence"/>
</dbReference>
<organism evidence="1 2">
    <name type="scientific">Rhynchophorus ferrugineus</name>
    <name type="common">Red palm weevil</name>
    <name type="synonym">Curculio ferrugineus</name>
    <dbReference type="NCBI Taxonomy" id="354439"/>
    <lineage>
        <taxon>Eukaryota</taxon>
        <taxon>Metazoa</taxon>
        <taxon>Ecdysozoa</taxon>
        <taxon>Arthropoda</taxon>
        <taxon>Hexapoda</taxon>
        <taxon>Insecta</taxon>
        <taxon>Pterygota</taxon>
        <taxon>Neoptera</taxon>
        <taxon>Endopterygota</taxon>
        <taxon>Coleoptera</taxon>
        <taxon>Polyphaga</taxon>
        <taxon>Cucujiformia</taxon>
        <taxon>Curculionidae</taxon>
        <taxon>Dryophthorinae</taxon>
        <taxon>Rhynchophorus</taxon>
    </lineage>
</organism>
<protein>
    <submittedName>
        <fullName evidence="1">Uncharacterized protein</fullName>
    </submittedName>
</protein>
<proteinExistence type="predicted"/>
<evidence type="ECO:0000313" key="2">
    <source>
        <dbReference type="Proteomes" id="UP000625711"/>
    </source>
</evidence>
<sequence>MIIEEGTCKRQQNPVHEERLFREQRVHLNQHDKSGIFQPKSNRHGFDARKAENRESAGLGNVCQVPETTCPMEKIEPEIYLGPYTFCLLRKQTECQSNVKPFDVELSQ</sequence>